<feature type="transmembrane region" description="Helical" evidence="6">
    <location>
        <begin position="144"/>
        <end position="166"/>
    </location>
</feature>
<feature type="transmembrane region" description="Helical" evidence="6">
    <location>
        <begin position="94"/>
        <end position="113"/>
    </location>
</feature>
<evidence type="ECO:0000256" key="2">
    <source>
        <dbReference type="ARBA" id="ARBA00022475"/>
    </source>
</evidence>
<evidence type="ECO:0000256" key="5">
    <source>
        <dbReference type="ARBA" id="ARBA00023136"/>
    </source>
</evidence>
<comment type="subcellular location">
    <subcellularLocation>
        <location evidence="1">Cell membrane</location>
        <topology evidence="1">Multi-pass membrane protein</topology>
    </subcellularLocation>
</comment>
<feature type="transmembrane region" description="Helical" evidence="6">
    <location>
        <begin position="263"/>
        <end position="281"/>
    </location>
</feature>
<dbReference type="Pfam" id="PF00892">
    <property type="entry name" value="EamA"/>
    <property type="match status" value="2"/>
</dbReference>
<evidence type="ECO:0000256" key="6">
    <source>
        <dbReference type="SAM" id="Phobius"/>
    </source>
</evidence>
<protein>
    <submittedName>
        <fullName evidence="8">EamA-like transporter family protein</fullName>
    </submittedName>
</protein>
<feature type="domain" description="EamA" evidence="7">
    <location>
        <begin position="7"/>
        <end position="136"/>
    </location>
</feature>
<keyword evidence="5 6" id="KW-0472">Membrane</keyword>
<organism evidence="8 9">
    <name type="scientific">Picrophilus torridus (strain ATCC 700027 / DSM 9790 / JCM 10055 / NBRC 100828 / KAW 2/3)</name>
    <dbReference type="NCBI Taxonomy" id="1122961"/>
    <lineage>
        <taxon>Archaea</taxon>
        <taxon>Methanobacteriati</taxon>
        <taxon>Thermoplasmatota</taxon>
        <taxon>Thermoplasmata</taxon>
        <taxon>Thermoplasmatales</taxon>
        <taxon>Picrophilaceae</taxon>
        <taxon>Picrophilus</taxon>
    </lineage>
</organism>
<gene>
    <name evidence="8" type="ORF">SAMN02745355_0362</name>
</gene>
<feature type="transmembrane region" description="Helical" evidence="6">
    <location>
        <begin position="178"/>
        <end position="196"/>
    </location>
</feature>
<feature type="domain" description="EamA" evidence="7">
    <location>
        <begin position="146"/>
        <end position="278"/>
    </location>
</feature>
<dbReference type="EMBL" id="FWYE01000001">
    <property type="protein sequence ID" value="SMD30480.1"/>
    <property type="molecule type" value="Genomic_DNA"/>
</dbReference>
<dbReference type="Proteomes" id="UP000192315">
    <property type="component" value="Unassembled WGS sequence"/>
</dbReference>
<evidence type="ECO:0000256" key="1">
    <source>
        <dbReference type="ARBA" id="ARBA00004651"/>
    </source>
</evidence>
<feature type="transmembrane region" description="Helical" evidence="6">
    <location>
        <begin position="5"/>
        <end position="25"/>
    </location>
</feature>
<dbReference type="AlphaFoldDB" id="A0A8G2L7N5"/>
<evidence type="ECO:0000313" key="9">
    <source>
        <dbReference type="Proteomes" id="UP000192315"/>
    </source>
</evidence>
<feature type="transmembrane region" description="Helical" evidence="6">
    <location>
        <begin position="120"/>
        <end position="138"/>
    </location>
</feature>
<dbReference type="GO" id="GO:0005886">
    <property type="term" value="C:plasma membrane"/>
    <property type="evidence" value="ECO:0007669"/>
    <property type="project" value="UniProtKB-SubCell"/>
</dbReference>
<feature type="transmembrane region" description="Helical" evidence="6">
    <location>
        <begin position="31"/>
        <end position="53"/>
    </location>
</feature>
<keyword evidence="4 6" id="KW-1133">Transmembrane helix</keyword>
<dbReference type="SUPFAM" id="SSF103481">
    <property type="entry name" value="Multidrug resistance efflux transporter EmrE"/>
    <property type="match status" value="2"/>
</dbReference>
<proteinExistence type="predicted"/>
<sequence length="291" mass="32531">MDRRIFYLLLLIFVVFIWGLTFPFMKITLYYISPVVLLAFRFIISSILLIPLIKKRNFLLEKKHLKYGLSAGFMLFLAYYFQTVGLKYTTPSQSGLITGLYVVMLPLISYFYLHIKANRGDLIAVMLGTAGLIIMSKIDFSGSYLFGDVLTLICAFFYAMQTAYVFKYSRDLDSGVFTFYQLIVVGVLSAILISYNPDISGLAVPIVIFTLIFTAALAGTFAIYINTRALMYVEPTAAGIIYVGEPMFAVLSSIIILGEIPNIYTIIGGIIIISGMLVESIDKYLAAKTTF</sequence>
<dbReference type="InterPro" id="IPR000620">
    <property type="entry name" value="EamA_dom"/>
</dbReference>
<reference evidence="8 9" key="1">
    <citation type="submission" date="2017-04" db="EMBL/GenBank/DDBJ databases">
        <authorList>
            <person name="Varghese N."/>
            <person name="Submissions S."/>
        </authorList>
    </citation>
    <scope>NUCLEOTIDE SEQUENCE [LARGE SCALE GENOMIC DNA]</scope>
    <source>
        <strain evidence="8 9">DSM 9789</strain>
    </source>
</reference>
<keyword evidence="3 6" id="KW-0812">Transmembrane</keyword>
<evidence type="ECO:0000256" key="4">
    <source>
        <dbReference type="ARBA" id="ARBA00022989"/>
    </source>
</evidence>
<evidence type="ECO:0000256" key="3">
    <source>
        <dbReference type="ARBA" id="ARBA00022692"/>
    </source>
</evidence>
<feature type="transmembrane region" description="Helical" evidence="6">
    <location>
        <begin position="202"/>
        <end position="225"/>
    </location>
</feature>
<evidence type="ECO:0000313" key="8">
    <source>
        <dbReference type="EMBL" id="SMD30480.1"/>
    </source>
</evidence>
<keyword evidence="2" id="KW-1003">Cell membrane</keyword>
<keyword evidence="9" id="KW-1185">Reference proteome</keyword>
<accession>A0A8G2L7N5</accession>
<feature type="transmembrane region" description="Helical" evidence="6">
    <location>
        <begin position="237"/>
        <end position="257"/>
    </location>
</feature>
<comment type="caution">
    <text evidence="8">The sequence shown here is derived from an EMBL/GenBank/DDBJ whole genome shotgun (WGS) entry which is preliminary data.</text>
</comment>
<dbReference type="PANTHER" id="PTHR42920">
    <property type="entry name" value="OS03G0707200 PROTEIN-RELATED"/>
    <property type="match status" value="1"/>
</dbReference>
<feature type="transmembrane region" description="Helical" evidence="6">
    <location>
        <begin position="65"/>
        <end position="82"/>
    </location>
</feature>
<dbReference type="InterPro" id="IPR051258">
    <property type="entry name" value="Diverse_Substrate_Transporter"/>
</dbReference>
<evidence type="ECO:0000259" key="7">
    <source>
        <dbReference type="Pfam" id="PF00892"/>
    </source>
</evidence>
<dbReference type="InterPro" id="IPR037185">
    <property type="entry name" value="EmrE-like"/>
</dbReference>
<dbReference type="RefSeq" id="WP_084272436.1">
    <property type="nucleotide sequence ID" value="NZ_FWYE01000001.1"/>
</dbReference>
<dbReference type="PANTHER" id="PTHR42920:SF5">
    <property type="entry name" value="EAMA DOMAIN-CONTAINING PROTEIN"/>
    <property type="match status" value="1"/>
</dbReference>
<name>A0A8G2L7N5_PICTO</name>